<dbReference type="InterPro" id="IPR011042">
    <property type="entry name" value="6-blade_b-propeller_TolB-like"/>
</dbReference>
<keyword evidence="2" id="KW-0863">Zinc-finger</keyword>
<dbReference type="PROSITE" id="PS51125">
    <property type="entry name" value="NHL"/>
    <property type="match status" value="1"/>
</dbReference>
<accession>A0A8B8BMN2</accession>
<dbReference type="Proteomes" id="UP000694844">
    <property type="component" value="Chromosome 9"/>
</dbReference>
<dbReference type="RefSeq" id="XP_022304186.1">
    <property type="nucleotide sequence ID" value="XM_022448478.1"/>
</dbReference>
<dbReference type="OrthoDB" id="6128620at2759"/>
<keyword evidence="2" id="KW-0479">Metal-binding</keyword>
<dbReference type="GO" id="GO:0008270">
    <property type="term" value="F:zinc ion binding"/>
    <property type="evidence" value="ECO:0007669"/>
    <property type="project" value="UniProtKB-KW"/>
</dbReference>
<dbReference type="InterPro" id="IPR000315">
    <property type="entry name" value="Znf_B-box"/>
</dbReference>
<dbReference type="PANTHER" id="PTHR25462">
    <property type="entry name" value="BONUS, ISOFORM C-RELATED"/>
    <property type="match status" value="1"/>
</dbReference>
<dbReference type="Gene3D" id="2.120.10.30">
    <property type="entry name" value="TolB, C-terminal domain"/>
    <property type="match status" value="1"/>
</dbReference>
<name>A0A8B8BMN2_CRAVI</name>
<proteinExistence type="predicted"/>
<gene>
    <name evidence="6" type="primary">LOC111111484</name>
</gene>
<keyword evidence="2" id="KW-0862">Zinc</keyword>
<dbReference type="SUPFAM" id="SSF57845">
    <property type="entry name" value="B-box zinc-binding domain"/>
    <property type="match status" value="1"/>
</dbReference>
<dbReference type="InterPro" id="IPR001258">
    <property type="entry name" value="NHL_repeat"/>
</dbReference>
<feature type="domain" description="B box-type" evidence="4">
    <location>
        <begin position="64"/>
        <end position="101"/>
    </location>
</feature>
<evidence type="ECO:0000256" key="1">
    <source>
        <dbReference type="ARBA" id="ARBA00022737"/>
    </source>
</evidence>
<dbReference type="PANTHER" id="PTHR25462:SF296">
    <property type="entry name" value="MEIOTIC P26, ISOFORM F"/>
    <property type="match status" value="1"/>
</dbReference>
<dbReference type="KEGG" id="cvn:111111484"/>
<feature type="domain" description="B box-type" evidence="4">
    <location>
        <begin position="8"/>
        <end position="52"/>
    </location>
</feature>
<evidence type="ECO:0000256" key="3">
    <source>
        <dbReference type="PROSITE-ProRule" id="PRU00504"/>
    </source>
</evidence>
<organism evidence="5 6">
    <name type="scientific">Crassostrea virginica</name>
    <name type="common">Eastern oyster</name>
    <dbReference type="NCBI Taxonomy" id="6565"/>
    <lineage>
        <taxon>Eukaryota</taxon>
        <taxon>Metazoa</taxon>
        <taxon>Spiralia</taxon>
        <taxon>Lophotrochozoa</taxon>
        <taxon>Mollusca</taxon>
        <taxon>Bivalvia</taxon>
        <taxon>Autobranchia</taxon>
        <taxon>Pteriomorphia</taxon>
        <taxon>Ostreida</taxon>
        <taxon>Ostreoidea</taxon>
        <taxon>Ostreidae</taxon>
        <taxon>Crassostrea</taxon>
    </lineage>
</organism>
<evidence type="ECO:0000313" key="5">
    <source>
        <dbReference type="Proteomes" id="UP000694844"/>
    </source>
</evidence>
<dbReference type="PROSITE" id="PS50119">
    <property type="entry name" value="ZF_BBOX"/>
    <property type="match status" value="2"/>
</dbReference>
<evidence type="ECO:0000313" key="6">
    <source>
        <dbReference type="RefSeq" id="XP_022304186.1"/>
    </source>
</evidence>
<protein>
    <submittedName>
        <fullName evidence="6">E3 ubiquitin-protein ligase TRIM71-like</fullName>
    </submittedName>
</protein>
<sequence length="528" mass="60003">MDPRYCGQDVLRCIICDSAADMYCEMCHVHLSKDCIEKHFSDNSTDHKVIPLKQYLSTLNYPKCSSHSRKHCELQCEECDVPICTSCIASGQHLGHKAADIFERKKEILKRDLKELEESVLPKYQEAASLIPVQKDDLSKRSIELRIALTQQGEVLKREIDAVIRNMQTEIDVINSQNLIILDKKEDEITSTINEISQVIQDIRKLLDTNDFCLLDKYKSNNEKFRMSPPKVVVTIPNLQPQLIDREQLRKQFGSLSPLRTLLDVPRITDIPTDNKSLRSVSCLSDEQFWLCPYSNTMKLYNLNGKLRKSVLTKSGERLVDLAVKHNGDLLYVDANDRSINIVSDSHIMPLVTLKGWIPRGVCCPSFGDLLVIMDSDDKKQARVARYSGSTETQNIQWDDKGNPLYAFGEIKYITENRNLDICVADSGASAVKVVNAAGKSRFRYSGPPSTNKESFYPRGIATDSQSRILVADNVKNRIHVLEQDGLFLRFIEDCGLHDPWGLCVDTRDNLFVTEKYSGKVKKIQCYN</sequence>
<dbReference type="GeneID" id="111111484"/>
<keyword evidence="5" id="KW-1185">Reference proteome</keyword>
<feature type="repeat" description="NHL" evidence="3">
    <location>
        <begin position="442"/>
        <end position="485"/>
    </location>
</feature>
<dbReference type="AlphaFoldDB" id="A0A8B8BMN2"/>
<evidence type="ECO:0000256" key="2">
    <source>
        <dbReference type="PROSITE-ProRule" id="PRU00024"/>
    </source>
</evidence>
<dbReference type="CDD" id="cd19756">
    <property type="entry name" value="Bbox2"/>
    <property type="match status" value="1"/>
</dbReference>
<dbReference type="SUPFAM" id="SSF101898">
    <property type="entry name" value="NHL repeat"/>
    <property type="match status" value="1"/>
</dbReference>
<dbReference type="Pfam" id="PF00643">
    <property type="entry name" value="zf-B_box"/>
    <property type="match status" value="1"/>
</dbReference>
<keyword evidence="1" id="KW-0677">Repeat</keyword>
<dbReference type="Gene3D" id="3.30.160.60">
    <property type="entry name" value="Classic Zinc Finger"/>
    <property type="match status" value="1"/>
</dbReference>
<evidence type="ECO:0000259" key="4">
    <source>
        <dbReference type="PROSITE" id="PS50119"/>
    </source>
</evidence>
<dbReference type="InterPro" id="IPR047153">
    <property type="entry name" value="TRIM45/56/19-like"/>
</dbReference>
<dbReference type="SMART" id="SM00336">
    <property type="entry name" value="BBOX"/>
    <property type="match status" value="2"/>
</dbReference>
<reference evidence="6" key="1">
    <citation type="submission" date="2025-08" db="UniProtKB">
        <authorList>
            <consortium name="RefSeq"/>
        </authorList>
    </citation>
    <scope>IDENTIFICATION</scope>
    <source>
        <tissue evidence="6">Whole sample</tissue>
    </source>
</reference>